<dbReference type="Pfam" id="PF02784">
    <property type="entry name" value="Orn_Arg_deC_N"/>
    <property type="match status" value="1"/>
</dbReference>
<dbReference type="PRINTS" id="PR01180">
    <property type="entry name" value="ARGDCRBXLASE"/>
</dbReference>
<protein>
    <recommendedName>
        <fullName evidence="5 13">Arginine decarboxylase</fullName>
        <ecNumber evidence="5 13">4.1.1.19</ecNumber>
    </recommendedName>
</protein>
<evidence type="ECO:0000256" key="3">
    <source>
        <dbReference type="ARBA" id="ARBA00002257"/>
    </source>
</evidence>
<dbReference type="Gene3D" id="1.20.58.930">
    <property type="match status" value="1"/>
</dbReference>
<organism evidence="19 20">
    <name type="scientific">Natronospirillum operosum</name>
    <dbReference type="NCBI Taxonomy" id="2759953"/>
    <lineage>
        <taxon>Bacteria</taxon>
        <taxon>Pseudomonadati</taxon>
        <taxon>Pseudomonadota</taxon>
        <taxon>Gammaproteobacteria</taxon>
        <taxon>Oceanospirillales</taxon>
        <taxon>Natronospirillaceae</taxon>
        <taxon>Natronospirillum</taxon>
    </lineage>
</organism>
<comment type="cofactor">
    <cofactor evidence="2">
        <name>Mg(2+)</name>
        <dbReference type="ChEBI" id="CHEBI:18420"/>
    </cofactor>
</comment>
<feature type="active site" description="Proton donor" evidence="15">
    <location>
        <position position="503"/>
    </location>
</feature>
<evidence type="ECO:0000259" key="17">
    <source>
        <dbReference type="Pfam" id="PF17810"/>
    </source>
</evidence>
<evidence type="ECO:0000256" key="13">
    <source>
        <dbReference type="NCBIfam" id="TIGR01273"/>
    </source>
</evidence>
<dbReference type="InterPro" id="IPR040634">
    <property type="entry name" value="Arg_decarb_HB"/>
</dbReference>
<evidence type="ECO:0000256" key="7">
    <source>
        <dbReference type="ARBA" id="ARBA00022793"/>
    </source>
</evidence>
<dbReference type="Gene3D" id="3.20.20.10">
    <property type="entry name" value="Alanine racemase"/>
    <property type="match status" value="1"/>
</dbReference>
<dbReference type="EMBL" id="SRMF01000001">
    <property type="protein sequence ID" value="TGG95644.1"/>
    <property type="molecule type" value="Genomic_DNA"/>
</dbReference>
<name>A0A4Z0WCR4_9GAMM</name>
<keyword evidence="10" id="KW-0745">Spermidine biosynthesis</keyword>
<evidence type="ECO:0000256" key="10">
    <source>
        <dbReference type="ARBA" id="ARBA00023066"/>
    </source>
</evidence>
<dbReference type="Pfam" id="PF17810">
    <property type="entry name" value="Arg_decarb_HB"/>
    <property type="match status" value="1"/>
</dbReference>
<sequence>MPDWTAQDSLQLYNIDRWGAGYFNVSKAGDVEVCDPDTGQAVSLPAVIAALREHNLSLPVLVRFPHILHDRVRSLVSSFRKVIEAEQYEGSFTPVYPIKVNQQFGVVREIVRGQQLALAGHMGLEAGSKPELLAVLALSEPGRSTIVCNGYKDRDYIRLALIGQRLGHRVYLVLEKRTELEEVLAVARELGVQPRIGIRARLATIGTGNWQDTGGPKSKFGLSASEILHTVERLRERNALESFQLLHFHLGSQIANIQDIQVGLREAARFYAELRLLGVPITVADVGGGLGVDYEGTASRSTCSINYSIDEYAKRVVHAFRDAALAHDLPQPDIISESGRAMTAHHAMLLTNVIGVERVEAGHIEAPTEDSPLLLHNIWASYQGLAERRRGLTEVHHDLVALSHDINQSFATGQITLAQRAEGEQVLKGMALELMRRLDPGRRPHRAILDELNEQMADKVFANFSLFQSLPDAWGVDQIFPVLPLQNLHREPRRRSVIRDITCDSDGRIDQYVDGEGVEATLPTPPLSAPHDILGFFLVGAYQEILGDLHNLFGDTHSADVILEEDGGFQLTNCQQGDSVRRVLSYVNFDPDRLLDALQTQVDNSSLEASERQDLLQWLQAGMDDDTYLDHGT</sequence>
<dbReference type="PIRSF" id="PIRSF001336">
    <property type="entry name" value="Arg_decrbxlase"/>
    <property type="match status" value="1"/>
</dbReference>
<keyword evidence="20" id="KW-1185">Reference proteome</keyword>
<comment type="similarity">
    <text evidence="4">Belongs to the Orn/Lys/Arg decarboxylase class-II family. SpeA subfamily.</text>
</comment>
<dbReference type="InterPro" id="IPR029066">
    <property type="entry name" value="PLP-binding_barrel"/>
</dbReference>
<dbReference type="SUPFAM" id="SSF50621">
    <property type="entry name" value="Alanine racemase C-terminal domain-like"/>
    <property type="match status" value="1"/>
</dbReference>
<evidence type="ECO:0000256" key="9">
    <source>
        <dbReference type="ARBA" id="ARBA00022898"/>
    </source>
</evidence>
<dbReference type="InterPro" id="IPR002985">
    <property type="entry name" value="Arg_decrbxlase"/>
</dbReference>
<dbReference type="InterPro" id="IPR041128">
    <property type="entry name" value="Arg_decarbox_C"/>
</dbReference>
<evidence type="ECO:0000259" key="16">
    <source>
        <dbReference type="Pfam" id="PF02784"/>
    </source>
</evidence>
<keyword evidence="11" id="KW-0620">Polyamine biosynthesis</keyword>
<evidence type="ECO:0000256" key="8">
    <source>
        <dbReference type="ARBA" id="ARBA00022842"/>
    </source>
</evidence>
<evidence type="ECO:0000256" key="1">
    <source>
        <dbReference type="ARBA" id="ARBA00001933"/>
    </source>
</evidence>
<dbReference type="InterPro" id="IPR000183">
    <property type="entry name" value="Orn/DAP/Arg_de-COase"/>
</dbReference>
<dbReference type="GO" id="GO:0033388">
    <property type="term" value="P:putrescine biosynthetic process from arginine"/>
    <property type="evidence" value="ECO:0007669"/>
    <property type="project" value="TreeGrafter"/>
</dbReference>
<dbReference type="InterPro" id="IPR022644">
    <property type="entry name" value="De-COase2_N"/>
</dbReference>
<comment type="caution">
    <text evidence="19">The sequence shown here is derived from an EMBL/GenBank/DDBJ whole genome shotgun (WGS) entry which is preliminary data.</text>
</comment>
<feature type="domain" description="Orn/DAP/Arg decarboxylase 2 N-terminal" evidence="16">
    <location>
        <begin position="84"/>
        <end position="344"/>
    </location>
</feature>
<dbReference type="Gene3D" id="2.40.37.10">
    <property type="entry name" value="Lyase, Ornithine Decarboxylase, Chain A, domain 1"/>
    <property type="match status" value="1"/>
</dbReference>
<evidence type="ECO:0000313" key="19">
    <source>
        <dbReference type="EMBL" id="TGG95644.1"/>
    </source>
</evidence>
<comment type="cofactor">
    <cofactor evidence="1 14">
        <name>pyridoxal 5'-phosphate</name>
        <dbReference type="ChEBI" id="CHEBI:597326"/>
    </cofactor>
</comment>
<keyword evidence="12 19" id="KW-0456">Lyase</keyword>
<dbReference type="AlphaFoldDB" id="A0A4Z0WCR4"/>
<evidence type="ECO:0000256" key="4">
    <source>
        <dbReference type="ARBA" id="ARBA00008357"/>
    </source>
</evidence>
<dbReference type="SUPFAM" id="SSF51419">
    <property type="entry name" value="PLP-binding barrel"/>
    <property type="match status" value="1"/>
</dbReference>
<evidence type="ECO:0000256" key="14">
    <source>
        <dbReference type="PIRSR" id="PIRSR001336-50"/>
    </source>
</evidence>
<feature type="domain" description="Arginine decarboxylase helical bundle" evidence="17">
    <location>
        <begin position="369"/>
        <end position="453"/>
    </location>
</feature>
<evidence type="ECO:0000256" key="5">
    <source>
        <dbReference type="ARBA" id="ARBA00012426"/>
    </source>
</evidence>
<evidence type="ECO:0000256" key="15">
    <source>
        <dbReference type="PIRSR" id="PIRSR600183-50"/>
    </source>
</evidence>
<dbReference type="PANTHER" id="PTHR43295:SF9">
    <property type="entry name" value="BIOSYNTHETIC ARGININE DECARBOXYLASE"/>
    <property type="match status" value="1"/>
</dbReference>
<dbReference type="GO" id="GO:0008792">
    <property type="term" value="F:arginine decarboxylase activity"/>
    <property type="evidence" value="ECO:0007669"/>
    <property type="project" value="UniProtKB-UniRule"/>
</dbReference>
<evidence type="ECO:0000313" key="20">
    <source>
        <dbReference type="Proteomes" id="UP000297475"/>
    </source>
</evidence>
<dbReference type="PRINTS" id="PR01179">
    <property type="entry name" value="ODADCRBXLASE"/>
</dbReference>
<dbReference type="Proteomes" id="UP000297475">
    <property type="component" value="Unassembled WGS sequence"/>
</dbReference>
<evidence type="ECO:0000256" key="11">
    <source>
        <dbReference type="ARBA" id="ARBA00023115"/>
    </source>
</evidence>
<accession>A0A4Z0WCR4</accession>
<dbReference type="GO" id="GO:0008295">
    <property type="term" value="P:spermidine biosynthetic process"/>
    <property type="evidence" value="ECO:0007669"/>
    <property type="project" value="UniProtKB-UniRule"/>
</dbReference>
<feature type="domain" description="Arginine decarboxylase C-terminal helical" evidence="18">
    <location>
        <begin position="580"/>
        <end position="629"/>
    </location>
</feature>
<dbReference type="PANTHER" id="PTHR43295">
    <property type="entry name" value="ARGININE DECARBOXYLASE"/>
    <property type="match status" value="1"/>
</dbReference>
<keyword evidence="6" id="KW-0479">Metal-binding</keyword>
<gene>
    <name evidence="19" type="primary">speA</name>
    <name evidence="19" type="ORF">E4656_04325</name>
</gene>
<evidence type="ECO:0000256" key="2">
    <source>
        <dbReference type="ARBA" id="ARBA00001946"/>
    </source>
</evidence>
<evidence type="ECO:0000256" key="12">
    <source>
        <dbReference type="ARBA" id="ARBA00023239"/>
    </source>
</evidence>
<dbReference type="EC" id="4.1.1.19" evidence="5 13"/>
<keyword evidence="9 14" id="KW-0663">Pyridoxal phosphate</keyword>
<dbReference type="GO" id="GO:0046872">
    <property type="term" value="F:metal ion binding"/>
    <property type="evidence" value="ECO:0007669"/>
    <property type="project" value="UniProtKB-KW"/>
</dbReference>
<proteinExistence type="inferred from homology"/>
<comment type="function">
    <text evidence="3">Catalyzes the biosynthesis of agmatine from arginine.</text>
</comment>
<dbReference type="NCBIfam" id="NF003763">
    <property type="entry name" value="PRK05354.1"/>
    <property type="match status" value="1"/>
</dbReference>
<dbReference type="NCBIfam" id="TIGR01273">
    <property type="entry name" value="speA"/>
    <property type="match status" value="1"/>
</dbReference>
<dbReference type="Gene3D" id="1.10.287.3440">
    <property type="match status" value="1"/>
</dbReference>
<dbReference type="GO" id="GO:0006527">
    <property type="term" value="P:L-arginine catabolic process"/>
    <property type="evidence" value="ECO:0007669"/>
    <property type="project" value="InterPro"/>
</dbReference>
<dbReference type="InterPro" id="IPR009006">
    <property type="entry name" value="Ala_racemase/Decarboxylase_C"/>
</dbReference>
<keyword evidence="8" id="KW-0460">Magnesium</keyword>
<dbReference type="OrthoDB" id="9802658at2"/>
<evidence type="ECO:0000256" key="6">
    <source>
        <dbReference type="ARBA" id="ARBA00022723"/>
    </source>
</evidence>
<dbReference type="CDD" id="cd06830">
    <property type="entry name" value="PLPDE_III_ADC"/>
    <property type="match status" value="1"/>
</dbReference>
<keyword evidence="7" id="KW-0210">Decarboxylase</keyword>
<dbReference type="RefSeq" id="WP_135481476.1">
    <property type="nucleotide sequence ID" value="NZ_SRMF01000001.1"/>
</dbReference>
<reference evidence="19 20" key="1">
    <citation type="submission" date="2019-04" db="EMBL/GenBank/DDBJ databases">
        <title>Natronospirillum operosus gen. nov., sp. nov., a haloalkaliphilic satellite isolated from decaying biomass of laboratory culture of cyanobacterium Geitlerinema sp. and proposal of Natronospirillaceae fam. nov. and Saccharospirillaceae fam. nov.</title>
        <authorList>
            <person name="Kevbrin V."/>
            <person name="Boltyanskaya Y."/>
            <person name="Koziaeva V."/>
            <person name="Grouzdev D.S."/>
            <person name="Park M."/>
            <person name="Cho J."/>
        </authorList>
    </citation>
    <scope>NUCLEOTIDE SEQUENCE [LARGE SCALE GENOMIC DNA]</scope>
    <source>
        <strain evidence="19 20">G-116</strain>
    </source>
</reference>
<dbReference type="Pfam" id="PF17944">
    <property type="entry name" value="Arg_decarbox_C"/>
    <property type="match status" value="1"/>
</dbReference>
<feature type="modified residue" description="N6-(pyridoxal phosphate)lysine" evidence="14">
    <location>
        <position position="99"/>
    </location>
</feature>
<evidence type="ECO:0000259" key="18">
    <source>
        <dbReference type="Pfam" id="PF17944"/>
    </source>
</evidence>